<dbReference type="STRING" id="465721.ACG33_02300"/>
<dbReference type="EMBL" id="CP011971">
    <property type="protein sequence ID" value="AMN45961.1"/>
    <property type="molecule type" value="Genomic_DNA"/>
</dbReference>
<keyword evidence="2" id="KW-1185">Reference proteome</keyword>
<dbReference type="KEGG" id="sdf:ACG33_02300"/>
<organism evidence="1 2">
    <name type="scientific">Steroidobacter denitrificans</name>
    <dbReference type="NCBI Taxonomy" id="465721"/>
    <lineage>
        <taxon>Bacteria</taxon>
        <taxon>Pseudomonadati</taxon>
        <taxon>Pseudomonadota</taxon>
        <taxon>Gammaproteobacteria</taxon>
        <taxon>Steroidobacterales</taxon>
        <taxon>Steroidobacteraceae</taxon>
        <taxon>Steroidobacter</taxon>
    </lineage>
</organism>
<accession>A0A127F8J5</accession>
<gene>
    <name evidence="1" type="ORF">ACG33_02300</name>
</gene>
<reference evidence="1 2" key="1">
    <citation type="submission" date="2015-06" db="EMBL/GenBank/DDBJ databases">
        <title>A Comprehensive Approach to Explore the Metabolic and Phylogenetic Diversity of Bacterial Steroid Degradation in the Environment: Testosterone as an Example.</title>
        <authorList>
            <person name="Yang F.-C."/>
            <person name="Chen Y.-L."/>
            <person name="Yu C.-P."/>
            <person name="Tang S.-L."/>
            <person name="Wang P.-H."/>
            <person name="Ismail W."/>
            <person name="Wang C.-H."/>
            <person name="Yang C.-Y."/>
            <person name="Chiang Y.-R."/>
        </authorList>
    </citation>
    <scope>NUCLEOTIDE SEQUENCE [LARGE SCALE GENOMIC DNA]</scope>
    <source>
        <strain evidence="1 2">DSM 18526</strain>
    </source>
</reference>
<evidence type="ECO:0000313" key="2">
    <source>
        <dbReference type="Proteomes" id="UP000070250"/>
    </source>
</evidence>
<sequence length="64" mass="6893">MRQESACLHAGIDRRPPRCGSASKSCDRRRSYMMPCRPAIKSMEIGPMLCVPAVAHGAPGLLPA</sequence>
<dbReference type="AlphaFoldDB" id="A0A127F8J5"/>
<proteinExistence type="predicted"/>
<evidence type="ECO:0000313" key="1">
    <source>
        <dbReference type="EMBL" id="AMN45961.1"/>
    </source>
</evidence>
<name>A0A127F8J5_STEDE</name>
<protein>
    <submittedName>
        <fullName evidence="1">Uncharacterized protein</fullName>
    </submittedName>
</protein>
<dbReference type="Proteomes" id="UP000070250">
    <property type="component" value="Chromosome"/>
</dbReference>